<evidence type="ECO:0000259" key="3">
    <source>
        <dbReference type="Pfam" id="PF07589"/>
    </source>
</evidence>
<reference evidence="4 5" key="1">
    <citation type="submission" date="2019-08" db="EMBL/GenBank/DDBJ databases">
        <title>Genomes of sea-ice associated Colwellia species.</title>
        <authorList>
            <person name="Bowman J.P."/>
        </authorList>
    </citation>
    <scope>NUCLEOTIDE SEQUENCE [LARGE SCALE GENOMIC DNA]</scope>
    <source>
        <strain evidence="4 5">ACAM 607</strain>
    </source>
</reference>
<dbReference type="Pfam" id="PF11999">
    <property type="entry name" value="Ice_binding"/>
    <property type="match status" value="1"/>
</dbReference>
<dbReference type="Pfam" id="PF07589">
    <property type="entry name" value="PEP-CTERM"/>
    <property type="match status" value="1"/>
</dbReference>
<dbReference type="InterPro" id="IPR021884">
    <property type="entry name" value="Ice-bd_prot"/>
</dbReference>
<feature type="domain" description="Ice-binding protein C-terminal" evidence="3">
    <location>
        <begin position="392"/>
        <end position="416"/>
    </location>
</feature>
<protein>
    <submittedName>
        <fullName evidence="4">DUF3494 domain-containing protein</fullName>
    </submittedName>
</protein>
<evidence type="ECO:0000313" key="5">
    <source>
        <dbReference type="Proteomes" id="UP000321525"/>
    </source>
</evidence>
<comment type="caution">
    <text evidence="4">The sequence shown here is derived from an EMBL/GenBank/DDBJ whole genome shotgun (WGS) entry which is preliminary data.</text>
</comment>
<evidence type="ECO:0000256" key="2">
    <source>
        <dbReference type="ARBA" id="ARBA00022729"/>
    </source>
</evidence>
<proteinExistence type="inferred from homology"/>
<dbReference type="NCBIfam" id="TIGR02595">
    <property type="entry name" value="PEP_CTERM"/>
    <property type="match status" value="1"/>
</dbReference>
<evidence type="ECO:0000256" key="1">
    <source>
        <dbReference type="ARBA" id="ARBA00005445"/>
    </source>
</evidence>
<dbReference type="InterPro" id="IPR013424">
    <property type="entry name" value="Ice-binding_C"/>
</dbReference>
<keyword evidence="5" id="KW-1185">Reference proteome</keyword>
<evidence type="ECO:0000313" key="4">
    <source>
        <dbReference type="EMBL" id="TWX62855.1"/>
    </source>
</evidence>
<name>A0ABY3HH19_9GAMM</name>
<dbReference type="InterPro" id="IPR011004">
    <property type="entry name" value="Trimer_LpxA-like_sf"/>
</dbReference>
<gene>
    <name evidence="4" type="ORF">ESZ26_00630</name>
</gene>
<organism evidence="4 5">
    <name type="scientific">Colwellia hornerae</name>
    <dbReference type="NCBI Taxonomy" id="89402"/>
    <lineage>
        <taxon>Bacteria</taxon>
        <taxon>Pseudomonadati</taxon>
        <taxon>Pseudomonadota</taxon>
        <taxon>Gammaproteobacteria</taxon>
        <taxon>Alteromonadales</taxon>
        <taxon>Colwelliaceae</taxon>
        <taxon>Colwellia</taxon>
    </lineage>
</organism>
<keyword evidence="2" id="KW-0732">Signal</keyword>
<dbReference type="SUPFAM" id="SSF51161">
    <property type="entry name" value="Trimeric LpxA-like enzymes"/>
    <property type="match status" value="2"/>
</dbReference>
<accession>A0ABY3HH19</accession>
<sequence>MLSYQLSAISYQLYEMVSNLKLIKLLLFFLVLSAVPSAQASFQPLLGSDLNNQSLYASGYITMGARTTVGGNIQSATAITLAANAIVGGSVEAGTAVTLGAAAGVNGSIQAGSTATLGAAAAVKGSIKANTTATLGASVKIDGELSAGTTVTIGATVAVGGNVLAGSTVTVGASSLFGSNVDAGTTTTIGAGVGIVGKLTANSLKVVALTPIITNQEALITSVQQDIKDLGTGTELVSTTFGTNDETLEAGIYSTVNYLTIAIGKTLTLDGKGMDGSWIFNIANYLTFSANAKVILKDVTDNSTIIWNVLGDKTGSAGYTQLGAGAEARGYIFARGFVQTGADSMIAGIGNDCGGAYSASNFIEFGADTVIGKKDCTNGERRVSADGIVVTQVPEPATLWLFALALFGLAIKAQRKKA</sequence>
<dbReference type="Gene3D" id="2.160.10.10">
    <property type="entry name" value="Hexapeptide repeat proteins"/>
    <property type="match status" value="1"/>
</dbReference>
<dbReference type="Proteomes" id="UP000321525">
    <property type="component" value="Unassembled WGS sequence"/>
</dbReference>
<comment type="similarity">
    <text evidence="1">Belongs to the ice-binding protein family.</text>
</comment>
<dbReference type="EMBL" id="VOLR01000001">
    <property type="protein sequence ID" value="TWX62855.1"/>
    <property type="molecule type" value="Genomic_DNA"/>
</dbReference>